<keyword evidence="3" id="KW-1185">Reference proteome</keyword>
<dbReference type="InterPro" id="IPR050490">
    <property type="entry name" value="Bact_solute-bd_prot1"/>
</dbReference>
<accession>A0A916NS35</accession>
<proteinExistence type="predicted"/>
<protein>
    <recommendedName>
        <fullName evidence="4">Extracellular solute-binding protein</fullName>
    </recommendedName>
</protein>
<organism evidence="2 3">
    <name type="scientific">Paenibacillus solanacearum</name>
    <dbReference type="NCBI Taxonomy" id="2048548"/>
    <lineage>
        <taxon>Bacteria</taxon>
        <taxon>Bacillati</taxon>
        <taxon>Bacillota</taxon>
        <taxon>Bacilli</taxon>
        <taxon>Bacillales</taxon>
        <taxon>Paenibacillaceae</taxon>
        <taxon>Paenibacillus</taxon>
    </lineage>
</organism>
<evidence type="ECO:0008006" key="4">
    <source>
        <dbReference type="Google" id="ProtNLM"/>
    </source>
</evidence>
<gene>
    <name evidence="2" type="ORF">PAESOLCIP111_06396</name>
</gene>
<evidence type="ECO:0000313" key="3">
    <source>
        <dbReference type="Proteomes" id="UP000693672"/>
    </source>
</evidence>
<comment type="caution">
    <text evidence="2">The sequence shown here is derived from an EMBL/GenBank/DDBJ whole genome shotgun (WGS) entry which is preliminary data.</text>
</comment>
<dbReference type="EMBL" id="CAJVAS010000064">
    <property type="protein sequence ID" value="CAG7651821.1"/>
    <property type="molecule type" value="Genomic_DNA"/>
</dbReference>
<evidence type="ECO:0000313" key="2">
    <source>
        <dbReference type="EMBL" id="CAG7651821.1"/>
    </source>
</evidence>
<dbReference type="RefSeq" id="WP_218096056.1">
    <property type="nucleotide sequence ID" value="NZ_CAJVAS010000064.1"/>
</dbReference>
<sequence length="566" mass="62944">MHIPFTLRLTAIGAVLLTVIGCWQPETGSSPVPPTAAEAVSSDASGKYIQPVTLRVGYYTTLESKWPEGSNDSFTDNRYTRRIEDLLNIRFVHAFEYPSSDYTQKVDLLISSKNIPDFLLVTEKQFKRLAEAGMLEDMTELYERHASPLLKSVFDSYGPRLMRRVTHHGRMLGIPSTIPAHDADGVVWIRQDWLRKVGIQLPEAITTGDIERVAKAFIEQDPDGNGIRDTHGIQSTSTFVTGTIGFNTLDPYFGAFQSFPRIWIKREDGSLVYGSITANTKQALGKLREMYAAGLIDPNFGTGKPDQFAKDISSGKAGIGSGYTSAPMKLLAGSVKNNPAAEWDAHYVVAADGRYYTRQPDPLGRIMVVKKGAKNPEAIIKAINVFADLDNNAPGVSQVYMDSPGTNWSVRPVQATFRTEQTVVNRFQRFQDAASGKLPRTQLLSSDRKIFEDYLKGFRQLVASPQDWAYVLYQYRGGRAVLSPANVPVYSEFYGMTSTMDNQWDSLLHLENESFMRIIVGDKPLDYFDTFVTEWLARGGEAITQEVEAAVTDMKRPASVPAQPGE</sequence>
<dbReference type="AlphaFoldDB" id="A0A916NS35"/>
<dbReference type="Proteomes" id="UP000693672">
    <property type="component" value="Unassembled WGS sequence"/>
</dbReference>
<keyword evidence="1" id="KW-0732">Signal</keyword>
<reference evidence="2" key="1">
    <citation type="submission" date="2021-06" db="EMBL/GenBank/DDBJ databases">
        <authorList>
            <person name="Criscuolo A."/>
        </authorList>
    </citation>
    <scope>NUCLEOTIDE SEQUENCE</scope>
    <source>
        <strain evidence="2">CIP111600</strain>
    </source>
</reference>
<dbReference type="PANTHER" id="PTHR43649:SF33">
    <property type="entry name" value="POLYGALACTURONAN_RHAMNOGALACTURONAN-BINDING PROTEIN YTCQ"/>
    <property type="match status" value="1"/>
</dbReference>
<dbReference type="PANTHER" id="PTHR43649">
    <property type="entry name" value="ARABINOSE-BINDING PROTEIN-RELATED"/>
    <property type="match status" value="1"/>
</dbReference>
<evidence type="ECO:0000256" key="1">
    <source>
        <dbReference type="ARBA" id="ARBA00022729"/>
    </source>
</evidence>
<name>A0A916NS35_9BACL</name>